<comment type="caution">
    <text evidence="4">The sequence shown here is derived from an EMBL/GenBank/DDBJ whole genome shotgun (WGS) entry which is preliminary data.</text>
</comment>
<evidence type="ECO:0000259" key="3">
    <source>
        <dbReference type="SMART" id="SM00989"/>
    </source>
</evidence>
<evidence type="ECO:0000313" key="5">
    <source>
        <dbReference type="Proteomes" id="UP000316925"/>
    </source>
</evidence>
<keyword evidence="2" id="KW-0067">ATP-binding</keyword>
<evidence type="ECO:0000313" key="4">
    <source>
        <dbReference type="EMBL" id="TET93825.1"/>
    </source>
</evidence>
<dbReference type="SUPFAM" id="SSF111126">
    <property type="entry name" value="Ligand-binding domain in the NO signalling and Golgi transport"/>
    <property type="match status" value="2"/>
</dbReference>
<proteinExistence type="predicted"/>
<dbReference type="Gene3D" id="3.40.50.300">
    <property type="entry name" value="P-loop containing nucleotide triphosphate hydrolases"/>
    <property type="match status" value="1"/>
</dbReference>
<dbReference type="Pfam" id="PF06745">
    <property type="entry name" value="ATPase"/>
    <property type="match status" value="1"/>
</dbReference>
<evidence type="ECO:0000256" key="1">
    <source>
        <dbReference type="ARBA" id="ARBA00022741"/>
    </source>
</evidence>
<dbReference type="AlphaFoldDB" id="A0A523YQN5"/>
<protein>
    <recommendedName>
        <fullName evidence="3">4-vinyl reductase 4VR domain-containing protein</fullName>
    </recommendedName>
</protein>
<sequence length="602" mass="67694">MSLTKIQEPPDRCLILLTGVPGAGKSTYCHQVVVKSIALDRPIIFVTSEQSPADVIELLSERGIREPVTLNFVDAFTETVGMTCTQRSDTVCANCADLNSLSIAITKLQERTGSKGVLLIFDSLTSPYLFSGLEVIKFMRLFLSKFASEGNSVLALMDEGCGKEEDLGAMMSVADGIIRMEIKERARIINVVKHPKVEPTRIEIPVEAKPTIKSSFDAFKSILRFDPSVMKRWMKSMSGQDEAAVRKEVGDFVNLFWPQFARWSGMLWDPKGFPTMIYEVNKEDGTFATTGEMRQFFPWRLKLLMKFFFSLQALGFFPKNFSKVKEMKKLGDGPYDIGAKWERSGTIKYLEDISKTDEHYFRVYENADCWGLENVGATIASHLPPHMAGQLIGFERDGRGWNAIETKCIGLGDPYCEFKMVPGEIDELKDSLEKDASVVERIHERLMERLMGFLLDEKPLVDRPGFGSDVHLHLVSHAFGFPYLSLGGERYRMALQMGGARAGKKVGERLMGAGLSEDEAVKRVLRFLEYCKVGKVTMDETIRIRENCENLSIGLFTTGRTEPSCYFTTGFLNGLFSAVKNQHVREIKCIAAGDPYCEWEII</sequence>
<accession>A0A523YQN5</accession>
<dbReference type="GO" id="GO:0005524">
    <property type="term" value="F:ATP binding"/>
    <property type="evidence" value="ECO:0007669"/>
    <property type="project" value="UniProtKB-KW"/>
</dbReference>
<dbReference type="PANTHER" id="PTHR43637:SF2">
    <property type="entry name" value="PROTEIN GVPD 1"/>
    <property type="match status" value="1"/>
</dbReference>
<dbReference type="Pfam" id="PF02830">
    <property type="entry name" value="V4R"/>
    <property type="match status" value="1"/>
</dbReference>
<name>A0A523YQN5_UNCAE</name>
<dbReference type="SMART" id="SM00989">
    <property type="entry name" value="V4R"/>
    <property type="match status" value="2"/>
</dbReference>
<feature type="domain" description="4-vinyl reductase 4VR" evidence="3">
    <location>
        <begin position="358"/>
        <end position="422"/>
    </location>
</feature>
<dbReference type="SUPFAM" id="SSF52540">
    <property type="entry name" value="P-loop containing nucleoside triphosphate hydrolases"/>
    <property type="match status" value="1"/>
</dbReference>
<feature type="domain" description="4-vinyl reductase 4VR" evidence="3">
    <location>
        <begin position="543"/>
        <end position="602"/>
    </location>
</feature>
<dbReference type="EMBL" id="SOIJ01000065">
    <property type="protein sequence ID" value="TET93825.1"/>
    <property type="molecule type" value="Genomic_DNA"/>
</dbReference>
<dbReference type="InterPro" id="IPR014774">
    <property type="entry name" value="KaiC-like_dom"/>
</dbReference>
<dbReference type="InterPro" id="IPR027417">
    <property type="entry name" value="P-loop_NTPase"/>
</dbReference>
<dbReference type="Gene3D" id="3.30.1380.20">
    <property type="entry name" value="Trafficking protein particle complex subunit 3"/>
    <property type="match status" value="2"/>
</dbReference>
<dbReference type="InterPro" id="IPR024096">
    <property type="entry name" value="NO_sig/Golgi_transp_ligand-bd"/>
</dbReference>
<dbReference type="Proteomes" id="UP000316925">
    <property type="component" value="Unassembled WGS sequence"/>
</dbReference>
<dbReference type="PANTHER" id="PTHR43637">
    <property type="entry name" value="UPF0273 PROTEIN TM_0370"/>
    <property type="match status" value="1"/>
</dbReference>
<keyword evidence="1" id="KW-0547">Nucleotide-binding</keyword>
<organism evidence="4 5">
    <name type="scientific">Aerophobetes bacterium</name>
    <dbReference type="NCBI Taxonomy" id="2030807"/>
    <lineage>
        <taxon>Bacteria</taxon>
        <taxon>Candidatus Aerophobota</taxon>
    </lineage>
</organism>
<dbReference type="InterPro" id="IPR004096">
    <property type="entry name" value="V4R"/>
</dbReference>
<evidence type="ECO:0000256" key="2">
    <source>
        <dbReference type="ARBA" id="ARBA00022840"/>
    </source>
</evidence>
<reference evidence="4 5" key="1">
    <citation type="submission" date="2019-03" db="EMBL/GenBank/DDBJ databases">
        <title>Metabolic potential of uncultured bacteria and archaea associated with petroleum seepage in deep-sea sediments.</title>
        <authorList>
            <person name="Dong X."/>
            <person name="Hubert C."/>
        </authorList>
    </citation>
    <scope>NUCLEOTIDE SEQUENCE [LARGE SCALE GENOMIC DNA]</scope>
    <source>
        <strain evidence="4">E29_bin28</strain>
    </source>
</reference>
<gene>
    <name evidence="4" type="ORF">E3J33_01155</name>
</gene>